<dbReference type="InterPro" id="IPR011047">
    <property type="entry name" value="Quinoprotein_ADH-like_sf"/>
</dbReference>
<dbReference type="SMART" id="SM00320">
    <property type="entry name" value="WD40"/>
    <property type="match status" value="8"/>
</dbReference>
<keyword evidence="3" id="KW-0677">Repeat</keyword>
<name>A0A7M7K4P2_VARDE</name>
<reference evidence="7" key="1">
    <citation type="submission" date="2021-01" db="UniProtKB">
        <authorList>
            <consortium name="EnsemblMetazoa"/>
        </authorList>
    </citation>
    <scope>IDENTIFICATION</scope>
</reference>
<dbReference type="SUPFAM" id="SSF50998">
    <property type="entry name" value="Quinoprotein alcohol dehydrogenase-like"/>
    <property type="match status" value="1"/>
</dbReference>
<feature type="repeat" description="WD" evidence="5">
    <location>
        <begin position="153"/>
        <end position="194"/>
    </location>
</feature>
<evidence type="ECO:0000259" key="6">
    <source>
        <dbReference type="Pfam" id="PF08154"/>
    </source>
</evidence>
<dbReference type="Pfam" id="PF00400">
    <property type="entry name" value="WD40"/>
    <property type="match status" value="7"/>
</dbReference>
<protein>
    <recommendedName>
        <fullName evidence="6">NLE domain-containing protein</fullName>
    </recommendedName>
</protein>
<dbReference type="OMA" id="AWEPYHR"/>
<feature type="domain" description="NLE" evidence="6">
    <location>
        <begin position="16"/>
        <end position="76"/>
    </location>
</feature>
<evidence type="ECO:0000313" key="8">
    <source>
        <dbReference type="Proteomes" id="UP000594260"/>
    </source>
</evidence>
<dbReference type="PROSITE" id="PS50294">
    <property type="entry name" value="WD_REPEATS_REGION"/>
    <property type="match status" value="7"/>
</dbReference>
<dbReference type="Proteomes" id="UP000594260">
    <property type="component" value="Unplaced"/>
</dbReference>
<dbReference type="GO" id="GO:0007219">
    <property type="term" value="P:Notch signaling pathway"/>
    <property type="evidence" value="ECO:0007669"/>
    <property type="project" value="TreeGrafter"/>
</dbReference>
<dbReference type="RefSeq" id="XP_022655581.1">
    <property type="nucleotide sequence ID" value="XM_022799846.1"/>
</dbReference>
<feature type="repeat" description="WD" evidence="5">
    <location>
        <begin position="416"/>
        <end position="457"/>
    </location>
</feature>
<dbReference type="InterPro" id="IPR019775">
    <property type="entry name" value="WD40_repeat_CS"/>
</dbReference>
<dbReference type="Pfam" id="PF08154">
    <property type="entry name" value="NLE"/>
    <property type="match status" value="1"/>
</dbReference>
<dbReference type="RefSeq" id="XP_022655582.1">
    <property type="nucleotide sequence ID" value="XM_022799847.1"/>
</dbReference>
<evidence type="ECO:0000256" key="4">
    <source>
        <dbReference type="ARBA" id="ARBA00023242"/>
    </source>
</evidence>
<dbReference type="CTD" id="33234"/>
<dbReference type="InterPro" id="IPR001680">
    <property type="entry name" value="WD40_rpt"/>
</dbReference>
<dbReference type="GO" id="GO:0000027">
    <property type="term" value="P:ribosomal large subunit assembly"/>
    <property type="evidence" value="ECO:0007669"/>
    <property type="project" value="TreeGrafter"/>
</dbReference>
<dbReference type="PRINTS" id="PR00319">
    <property type="entry name" value="GPROTEINB"/>
</dbReference>
<dbReference type="KEGG" id="vde:111248089"/>
<feature type="repeat" description="WD" evidence="5">
    <location>
        <begin position="374"/>
        <end position="415"/>
    </location>
</feature>
<dbReference type="GeneID" id="111248089"/>
<keyword evidence="4" id="KW-0539">Nucleus</keyword>
<evidence type="ECO:0000256" key="5">
    <source>
        <dbReference type="PROSITE-ProRule" id="PRU00221"/>
    </source>
</evidence>
<dbReference type="InterPro" id="IPR020472">
    <property type="entry name" value="WD40_PAC1"/>
</dbReference>
<dbReference type="OrthoDB" id="10267436at2759"/>
<feature type="repeat" description="WD" evidence="5">
    <location>
        <begin position="243"/>
        <end position="283"/>
    </location>
</feature>
<dbReference type="CDD" id="cd00200">
    <property type="entry name" value="WD40"/>
    <property type="match status" value="1"/>
</dbReference>
<evidence type="ECO:0000256" key="1">
    <source>
        <dbReference type="ARBA" id="ARBA00004604"/>
    </source>
</evidence>
<feature type="repeat" description="WD" evidence="5">
    <location>
        <begin position="458"/>
        <end position="491"/>
    </location>
</feature>
<accession>A0A7M7K4P2</accession>
<dbReference type="FunCoup" id="A0A7M7K4P2">
    <property type="interactions" value="1277"/>
</dbReference>
<dbReference type="PANTHER" id="PTHR19848:SF0">
    <property type="entry name" value="NOTCHLESS PROTEIN HOMOLOG 1"/>
    <property type="match status" value="1"/>
</dbReference>
<dbReference type="GO" id="GO:0005730">
    <property type="term" value="C:nucleolus"/>
    <property type="evidence" value="ECO:0007669"/>
    <property type="project" value="UniProtKB-SubCell"/>
</dbReference>
<dbReference type="InParanoid" id="A0A7M7K4P2"/>
<dbReference type="InterPro" id="IPR001632">
    <property type="entry name" value="WD40_G-protein_beta-like"/>
</dbReference>
<feature type="repeat" description="WD" evidence="5">
    <location>
        <begin position="111"/>
        <end position="152"/>
    </location>
</feature>
<dbReference type="AlphaFoldDB" id="A0A7M7K4P2"/>
<dbReference type="PRINTS" id="PR00320">
    <property type="entry name" value="GPROTEINBRPT"/>
</dbReference>
<evidence type="ECO:0000313" key="7">
    <source>
        <dbReference type="EnsemblMetazoa" id="XP_022655582"/>
    </source>
</evidence>
<dbReference type="EnsemblMetazoa" id="XM_022799847">
    <property type="protein sequence ID" value="XP_022655582"/>
    <property type="gene ID" value="LOC111248089"/>
</dbReference>
<dbReference type="EnsemblMetazoa" id="XM_022799846">
    <property type="protein sequence ID" value="XP_022655581"/>
    <property type="gene ID" value="LOC111248089"/>
</dbReference>
<dbReference type="InterPro" id="IPR012972">
    <property type="entry name" value="NLE"/>
</dbReference>
<dbReference type="PROSITE" id="PS00678">
    <property type="entry name" value="WD_REPEATS_1"/>
    <property type="match status" value="2"/>
</dbReference>
<comment type="subcellular location">
    <subcellularLocation>
        <location evidence="1">Nucleus</location>
        <location evidence="1">Nucleolus</location>
    </subcellularLocation>
</comment>
<keyword evidence="8" id="KW-1185">Reference proteome</keyword>
<dbReference type="PROSITE" id="PS50082">
    <property type="entry name" value="WD_REPEATS_2"/>
    <property type="match status" value="7"/>
</dbReference>
<keyword evidence="2 5" id="KW-0853">WD repeat</keyword>
<proteinExistence type="predicted"/>
<dbReference type="PANTHER" id="PTHR19848">
    <property type="entry name" value="WD40 REPEAT PROTEIN"/>
    <property type="match status" value="1"/>
</dbReference>
<dbReference type="InterPro" id="IPR015943">
    <property type="entry name" value="WD40/YVTN_repeat-like_dom_sf"/>
</dbReference>
<evidence type="ECO:0000256" key="3">
    <source>
        <dbReference type="ARBA" id="ARBA00022737"/>
    </source>
</evidence>
<feature type="repeat" description="WD" evidence="5">
    <location>
        <begin position="196"/>
        <end position="242"/>
    </location>
</feature>
<sequence length="491" mass="54391">MTMELDTRAVSGNRRILAQFESEGGEVTGAPLDLPLDISKDKLQSLCNMILENEESVPYLFFIEGEEIKNSLDKTMHEKKREISSEALVKIIYAPQALFKVRPVTRCTGSIPGHAEAVLASQFSPNGQYLVSGSGDTTVRFWDLNTQTPHSTCKGHKNWVLAVTWSPDGGKVASGCKSGMICLWDPSTGKQIGKNLTGHKGWITCLSFEPLHKNPACRFLASGSKDATVRIWDTVMGNTILTLSSHTRSVTCIKWGGTGLVYSASQDCTIKVWKADTGALMNTLQCHGHWVNVLALNTDYAIRTGAFDPCKQDQRDHQDRVGDKKSIDTDNLQRLSEERYLAAKGKEPERLASGSDDFTLALWNPMNKKPLQRMTGHQQLVNDVKFSPDMRLLASASFDKSIKLWDGRTGTYLGVLRGHVSSVYQVSWSADSRLLVSGSSDSTLKLWNVKDRKLLIDLPGHADEVYTVDWSPDGSTVVSGGKDRVIRLWRR</sequence>
<evidence type="ECO:0000256" key="2">
    <source>
        <dbReference type="ARBA" id="ARBA00022574"/>
    </source>
</evidence>
<organism evidence="7 8">
    <name type="scientific">Varroa destructor</name>
    <name type="common">Honeybee mite</name>
    <dbReference type="NCBI Taxonomy" id="109461"/>
    <lineage>
        <taxon>Eukaryota</taxon>
        <taxon>Metazoa</taxon>
        <taxon>Ecdysozoa</taxon>
        <taxon>Arthropoda</taxon>
        <taxon>Chelicerata</taxon>
        <taxon>Arachnida</taxon>
        <taxon>Acari</taxon>
        <taxon>Parasitiformes</taxon>
        <taxon>Mesostigmata</taxon>
        <taxon>Gamasina</taxon>
        <taxon>Dermanyssoidea</taxon>
        <taxon>Varroidae</taxon>
        <taxon>Varroa</taxon>
    </lineage>
</organism>
<dbReference type="Gene3D" id="2.130.10.10">
    <property type="entry name" value="YVTN repeat-like/Quinoprotein amine dehydrogenase"/>
    <property type="match status" value="1"/>
</dbReference>